<dbReference type="SUPFAM" id="SSF103506">
    <property type="entry name" value="Mitochondrial carrier"/>
    <property type="match status" value="1"/>
</dbReference>
<name>A0A7S2WKN1_9STRA</name>
<feature type="region of interest" description="Disordered" evidence="6">
    <location>
        <begin position="333"/>
        <end position="428"/>
    </location>
</feature>
<evidence type="ECO:0000256" key="6">
    <source>
        <dbReference type="SAM" id="MobiDB-lite"/>
    </source>
</evidence>
<keyword evidence="2 4" id="KW-0812">Transmembrane</keyword>
<dbReference type="PROSITE" id="PS50920">
    <property type="entry name" value="SOLCAR"/>
    <property type="match status" value="1"/>
</dbReference>
<dbReference type="InterPro" id="IPR023395">
    <property type="entry name" value="MCP_dom_sf"/>
</dbReference>
<evidence type="ECO:0000256" key="3">
    <source>
        <dbReference type="ARBA" id="ARBA00023136"/>
    </source>
</evidence>
<reference evidence="9" key="1">
    <citation type="submission" date="2021-01" db="EMBL/GenBank/DDBJ databases">
        <authorList>
            <person name="Corre E."/>
            <person name="Pelletier E."/>
            <person name="Niang G."/>
            <person name="Scheremetjew M."/>
            <person name="Finn R."/>
            <person name="Kale V."/>
            <person name="Holt S."/>
            <person name="Cochrane G."/>
            <person name="Meng A."/>
            <person name="Brown T."/>
            <person name="Cohen L."/>
        </authorList>
    </citation>
    <scope>NUCLEOTIDE SEQUENCE</scope>
    <source>
        <strain evidence="9">CCMP1243</strain>
    </source>
</reference>
<dbReference type="Gene3D" id="1.50.40.10">
    <property type="entry name" value="Mitochondrial carrier domain"/>
    <property type="match status" value="1"/>
</dbReference>
<comment type="subcellular location">
    <subcellularLocation>
        <location evidence="1">Membrane</location>
        <topology evidence="1">Multi-pass membrane protein</topology>
    </subcellularLocation>
</comment>
<dbReference type="PANTHER" id="PTHR47567">
    <property type="entry name" value="MITOCHONDRIAL SUBSTRATE/SOLUTE CARRIER"/>
    <property type="match status" value="1"/>
</dbReference>
<evidence type="ECO:0000256" key="1">
    <source>
        <dbReference type="ARBA" id="ARBA00004141"/>
    </source>
</evidence>
<organism evidence="9">
    <name type="scientific">Rhizochromulina marina</name>
    <dbReference type="NCBI Taxonomy" id="1034831"/>
    <lineage>
        <taxon>Eukaryota</taxon>
        <taxon>Sar</taxon>
        <taxon>Stramenopiles</taxon>
        <taxon>Ochrophyta</taxon>
        <taxon>Dictyochophyceae</taxon>
        <taxon>Rhizochromulinales</taxon>
        <taxon>Rhizochromulina</taxon>
    </lineage>
</organism>
<feature type="transmembrane region" description="Helical" evidence="7">
    <location>
        <begin position="65"/>
        <end position="86"/>
    </location>
</feature>
<evidence type="ECO:0000256" key="5">
    <source>
        <dbReference type="RuleBase" id="RU000488"/>
    </source>
</evidence>
<evidence type="ECO:0000313" key="9">
    <source>
        <dbReference type="EMBL" id="CAD9692126.1"/>
    </source>
</evidence>
<evidence type="ECO:0000256" key="2">
    <source>
        <dbReference type="ARBA" id="ARBA00022692"/>
    </source>
</evidence>
<feature type="chain" id="PRO_5030985309" description="Mitochondrial carrier protein" evidence="8">
    <location>
        <begin position="29"/>
        <end position="428"/>
    </location>
</feature>
<keyword evidence="3 4" id="KW-0472">Membrane</keyword>
<dbReference type="InterPro" id="IPR018108">
    <property type="entry name" value="MCP_transmembrane"/>
</dbReference>
<feature type="transmembrane region" description="Helical" evidence="7">
    <location>
        <begin position="310"/>
        <end position="328"/>
    </location>
</feature>
<gene>
    <name evidence="9" type="ORF">RMAR1173_LOCUS12018</name>
</gene>
<keyword evidence="8" id="KW-0732">Signal</keyword>
<dbReference type="PANTHER" id="PTHR47567:SF1">
    <property type="entry name" value="NAD-DEPENDENT EPIMERASE_DEHYDRATASE DOMAIN-CONTAINING PROTEIN"/>
    <property type="match status" value="1"/>
</dbReference>
<dbReference type="EMBL" id="HBHJ01018156">
    <property type="protein sequence ID" value="CAD9692126.1"/>
    <property type="molecule type" value="Transcribed_RNA"/>
</dbReference>
<dbReference type="AlphaFoldDB" id="A0A7S2WKN1"/>
<feature type="transmembrane region" description="Helical" evidence="7">
    <location>
        <begin position="207"/>
        <end position="226"/>
    </location>
</feature>
<accession>A0A7S2WKN1</accession>
<feature type="compositionally biased region" description="Gly residues" evidence="6">
    <location>
        <begin position="350"/>
        <end position="360"/>
    </location>
</feature>
<keyword evidence="5" id="KW-0813">Transport</keyword>
<dbReference type="GO" id="GO:0016020">
    <property type="term" value="C:membrane"/>
    <property type="evidence" value="ECO:0007669"/>
    <property type="project" value="UniProtKB-SubCell"/>
</dbReference>
<evidence type="ECO:0000256" key="7">
    <source>
        <dbReference type="SAM" id="Phobius"/>
    </source>
</evidence>
<evidence type="ECO:0008006" key="10">
    <source>
        <dbReference type="Google" id="ProtNLM"/>
    </source>
</evidence>
<proteinExistence type="inferred from homology"/>
<dbReference type="Pfam" id="PF00153">
    <property type="entry name" value="Mito_carr"/>
    <property type="match status" value="2"/>
</dbReference>
<keyword evidence="7" id="KW-1133">Transmembrane helix</keyword>
<feature type="compositionally biased region" description="Basic and acidic residues" evidence="6">
    <location>
        <begin position="381"/>
        <end position="399"/>
    </location>
</feature>
<evidence type="ECO:0000256" key="4">
    <source>
        <dbReference type="PROSITE-ProRule" id="PRU00282"/>
    </source>
</evidence>
<feature type="signal peptide" evidence="8">
    <location>
        <begin position="1"/>
        <end position="28"/>
    </location>
</feature>
<evidence type="ECO:0000256" key="8">
    <source>
        <dbReference type="SAM" id="SignalP"/>
    </source>
</evidence>
<comment type="similarity">
    <text evidence="5">Belongs to the mitochondrial carrier (TC 2.A.29) family.</text>
</comment>
<sequence>MVMSGRGGARWWLWLCVLLGWLVSECVPEPADEEAEPSEAAAALSGHASTPESPLDIFKAAASKALSGGVTGACAGVLQVAGLMWLRTTMNFQYRHGGSIPQVMRALYREGGIPRFYQGLSFAIFQGPLARFGATAANEGMLFLVSSAGVSSGPGLALATAAASVVAGLWRLLIIPLDTLKTILQVEGAQGFRAVSDRVRAGQISSLYNGAYASAFATMVGHYPWFSTYNMLEKSLAVPATFAKKVWRSAFIGLTASVVSDLATNWIRVIKTTKQASVVNKDLSYGETLKLIVGVAGVKGLLFRGLSTRILANGLQSMLFTVFWRLLADNRRRRHRRPDQGVPPPPAGEMGLGRDGGGGDVGRKEEHRGGSSNMMRGSARTSKEWDGTHDRDRATHPDDGSGDAPSLRDLPTTPPRPPSLQGVSDGRG</sequence>
<feature type="repeat" description="Solcar" evidence="4">
    <location>
        <begin position="154"/>
        <end position="235"/>
    </location>
</feature>
<protein>
    <recommendedName>
        <fullName evidence="10">Mitochondrial carrier protein</fullName>
    </recommendedName>
</protein>